<accession>A0AAD9IFD7</accession>
<reference evidence="2" key="1">
    <citation type="submission" date="2021-01" db="EMBL/GenBank/DDBJ databases">
        <authorList>
            <person name="Eckstrom K.M.E."/>
        </authorList>
    </citation>
    <scope>NUCLEOTIDE SEQUENCE</scope>
    <source>
        <strain evidence="2">UVCC 0001</strain>
    </source>
</reference>
<proteinExistence type="predicted"/>
<keyword evidence="3" id="KW-1185">Reference proteome</keyword>
<dbReference type="EMBL" id="JASFZW010000009">
    <property type="protein sequence ID" value="KAK2076543.1"/>
    <property type="molecule type" value="Genomic_DNA"/>
</dbReference>
<sequence>MPLAGLPSMLSSRESGPSGWTQEELVIMADTREIAYENALEAGFVPDFLEQWMDHCHCLEAEDLPDYAYLGRLLESSALGRRVPGGERSPGVPAKGCPGQRPPGASVLAAEE</sequence>
<feature type="compositionally biased region" description="Polar residues" evidence="1">
    <location>
        <begin position="9"/>
        <end position="20"/>
    </location>
</feature>
<evidence type="ECO:0000313" key="2">
    <source>
        <dbReference type="EMBL" id="KAK2076543.1"/>
    </source>
</evidence>
<protein>
    <submittedName>
        <fullName evidence="2">Uncharacterized protein</fullName>
    </submittedName>
</protein>
<name>A0AAD9IFD7_PROWI</name>
<gene>
    <name evidence="2" type="ORF">QBZ16_005303</name>
</gene>
<feature type="region of interest" description="Disordered" evidence="1">
    <location>
        <begin position="1"/>
        <end position="20"/>
    </location>
</feature>
<organism evidence="2 3">
    <name type="scientific">Prototheca wickerhamii</name>
    <dbReference type="NCBI Taxonomy" id="3111"/>
    <lineage>
        <taxon>Eukaryota</taxon>
        <taxon>Viridiplantae</taxon>
        <taxon>Chlorophyta</taxon>
        <taxon>core chlorophytes</taxon>
        <taxon>Trebouxiophyceae</taxon>
        <taxon>Chlorellales</taxon>
        <taxon>Chlorellaceae</taxon>
        <taxon>Prototheca</taxon>
    </lineage>
</organism>
<evidence type="ECO:0000256" key="1">
    <source>
        <dbReference type="SAM" id="MobiDB-lite"/>
    </source>
</evidence>
<dbReference type="AlphaFoldDB" id="A0AAD9IFD7"/>
<dbReference type="Proteomes" id="UP001255856">
    <property type="component" value="Unassembled WGS sequence"/>
</dbReference>
<evidence type="ECO:0000313" key="3">
    <source>
        <dbReference type="Proteomes" id="UP001255856"/>
    </source>
</evidence>
<comment type="caution">
    <text evidence="2">The sequence shown here is derived from an EMBL/GenBank/DDBJ whole genome shotgun (WGS) entry which is preliminary data.</text>
</comment>
<feature type="region of interest" description="Disordered" evidence="1">
    <location>
        <begin position="80"/>
        <end position="112"/>
    </location>
</feature>